<protein>
    <submittedName>
        <fullName evidence="7">Uncharacterized protein</fullName>
    </submittedName>
</protein>
<dbReference type="PANTHER" id="PTHR31394:SF1">
    <property type="entry name" value="TRANSMEMBRANE PROTEIN 199"/>
    <property type="match status" value="1"/>
</dbReference>
<accession>A0A8C0QN92</accession>
<proteinExistence type="predicted"/>
<evidence type="ECO:0000256" key="4">
    <source>
        <dbReference type="ARBA" id="ARBA00022989"/>
    </source>
</evidence>
<comment type="subcellular location">
    <subcellularLocation>
        <location evidence="1">Endoplasmic reticulum membrane</location>
        <topology evidence="1">Multi-pass membrane protein</topology>
    </subcellularLocation>
</comment>
<organism evidence="7 8">
    <name type="scientific">Chelonoidis abingdonii</name>
    <name type="common">Abingdon island giant tortoise</name>
    <name type="synonym">Testudo abingdonii</name>
    <dbReference type="NCBI Taxonomy" id="106734"/>
    <lineage>
        <taxon>Eukaryota</taxon>
        <taxon>Metazoa</taxon>
        <taxon>Chordata</taxon>
        <taxon>Craniata</taxon>
        <taxon>Vertebrata</taxon>
        <taxon>Euteleostomi</taxon>
        <taxon>Archelosauria</taxon>
        <taxon>Testudinata</taxon>
        <taxon>Testudines</taxon>
        <taxon>Cryptodira</taxon>
        <taxon>Durocryptodira</taxon>
        <taxon>Testudinoidea</taxon>
        <taxon>Testudinidae</taxon>
        <taxon>Chelonoidis</taxon>
    </lineage>
</organism>
<keyword evidence="5" id="KW-0472">Membrane</keyword>
<evidence type="ECO:0000256" key="6">
    <source>
        <dbReference type="SAM" id="MobiDB-lite"/>
    </source>
</evidence>
<evidence type="ECO:0000256" key="2">
    <source>
        <dbReference type="ARBA" id="ARBA00022692"/>
    </source>
</evidence>
<keyword evidence="8" id="KW-1185">Reference proteome</keyword>
<evidence type="ECO:0000256" key="5">
    <source>
        <dbReference type="ARBA" id="ARBA00023136"/>
    </source>
</evidence>
<reference evidence="7" key="1">
    <citation type="submission" date="2025-08" db="UniProtKB">
        <authorList>
            <consortium name="Ensembl"/>
        </authorList>
    </citation>
    <scope>IDENTIFICATION</scope>
</reference>
<dbReference type="PANTHER" id="PTHR31394">
    <property type="entry name" value="TRANSMEMBRANE PROTEIN 199"/>
    <property type="match status" value="1"/>
</dbReference>
<dbReference type="Proteomes" id="UP000694404">
    <property type="component" value="Unplaced"/>
</dbReference>
<evidence type="ECO:0000313" key="7">
    <source>
        <dbReference type="Ensembl" id="ENSCABP00000025942.1"/>
    </source>
</evidence>
<dbReference type="InterPro" id="IPR021013">
    <property type="entry name" value="ATPase_Vma12"/>
</dbReference>
<sequence>PRAAIPAQKLRDGAERSGGQAAGPRPPRPLRAAAEAALEIQRMTWLLHITALPTFLNGKDLEELCVVGSPVYLHELLEGSEIYLPEVEKPPRNPELVARLEKIKAKLANEEYRRITRNINCQV</sequence>
<evidence type="ECO:0000256" key="3">
    <source>
        <dbReference type="ARBA" id="ARBA00022824"/>
    </source>
</evidence>
<dbReference type="GO" id="GO:0005789">
    <property type="term" value="C:endoplasmic reticulum membrane"/>
    <property type="evidence" value="ECO:0007669"/>
    <property type="project" value="UniProtKB-SubCell"/>
</dbReference>
<keyword evidence="4" id="KW-1133">Transmembrane helix</keyword>
<reference evidence="7" key="2">
    <citation type="submission" date="2025-09" db="UniProtKB">
        <authorList>
            <consortium name="Ensembl"/>
        </authorList>
    </citation>
    <scope>IDENTIFICATION</scope>
</reference>
<keyword evidence="3" id="KW-0256">Endoplasmic reticulum</keyword>
<evidence type="ECO:0000313" key="8">
    <source>
        <dbReference type="Proteomes" id="UP000694404"/>
    </source>
</evidence>
<dbReference type="Pfam" id="PF11712">
    <property type="entry name" value="Vma12"/>
    <property type="match status" value="1"/>
</dbReference>
<feature type="region of interest" description="Disordered" evidence="6">
    <location>
        <begin position="1"/>
        <end position="29"/>
    </location>
</feature>
<dbReference type="AlphaFoldDB" id="A0A8C0QN92"/>
<keyword evidence="2" id="KW-0812">Transmembrane</keyword>
<dbReference type="GO" id="GO:0070072">
    <property type="term" value="P:vacuolar proton-transporting V-type ATPase complex assembly"/>
    <property type="evidence" value="ECO:0007669"/>
    <property type="project" value="InterPro"/>
</dbReference>
<name>A0A8C0QN92_CHEAB</name>
<dbReference type="Ensembl" id="ENSCABT00000028419.1">
    <property type="protein sequence ID" value="ENSCABP00000025942.1"/>
    <property type="gene ID" value="ENSCABG00000019085.1"/>
</dbReference>
<evidence type="ECO:0000256" key="1">
    <source>
        <dbReference type="ARBA" id="ARBA00004477"/>
    </source>
</evidence>